<protein>
    <submittedName>
        <fullName evidence="9">ABC transporter ATP-binding component</fullName>
    </submittedName>
</protein>
<dbReference type="GO" id="GO:0006865">
    <property type="term" value="P:amino acid transport"/>
    <property type="evidence" value="ECO:0007669"/>
    <property type="project" value="UniProtKB-KW"/>
</dbReference>
<evidence type="ECO:0000256" key="3">
    <source>
        <dbReference type="ARBA" id="ARBA00022741"/>
    </source>
</evidence>
<evidence type="ECO:0000256" key="7">
    <source>
        <dbReference type="ARBA" id="ARBA00023136"/>
    </source>
</evidence>
<dbReference type="Pfam" id="PF09383">
    <property type="entry name" value="NIL"/>
    <property type="match status" value="1"/>
</dbReference>
<dbReference type="SMART" id="SM00382">
    <property type="entry name" value="AAA"/>
    <property type="match status" value="1"/>
</dbReference>
<dbReference type="PROSITE" id="PS50893">
    <property type="entry name" value="ABC_TRANSPORTER_2"/>
    <property type="match status" value="1"/>
</dbReference>
<dbReference type="RefSeq" id="WP_057895663.1">
    <property type="nucleotide sequence ID" value="NZ_AZEH01000020.1"/>
</dbReference>
<keyword evidence="5" id="KW-1278">Translocase</keyword>
<keyword evidence="2" id="KW-1003">Cell membrane</keyword>
<dbReference type="PANTHER" id="PTHR43166">
    <property type="entry name" value="AMINO ACID IMPORT ATP-BINDING PROTEIN"/>
    <property type="match status" value="1"/>
</dbReference>
<dbReference type="OrthoDB" id="9802264at2"/>
<dbReference type="PROSITE" id="PS00211">
    <property type="entry name" value="ABC_TRANSPORTER_1"/>
    <property type="match status" value="1"/>
</dbReference>
<evidence type="ECO:0000313" key="10">
    <source>
        <dbReference type="Proteomes" id="UP000051686"/>
    </source>
</evidence>
<gene>
    <name evidence="9" type="ORF">FD46_GL000709</name>
</gene>
<dbReference type="Pfam" id="PF00005">
    <property type="entry name" value="ABC_tran"/>
    <property type="match status" value="1"/>
</dbReference>
<comment type="caution">
    <text evidence="9">The sequence shown here is derived from an EMBL/GenBank/DDBJ whole genome shotgun (WGS) entry which is preliminary data.</text>
</comment>
<dbReference type="STRING" id="1423777.FD46_GL000709"/>
<dbReference type="PANTHER" id="PTHR43166:SF30">
    <property type="entry name" value="METHIONINE IMPORT ATP-BINDING PROTEIN METN"/>
    <property type="match status" value="1"/>
</dbReference>
<evidence type="ECO:0000256" key="5">
    <source>
        <dbReference type="ARBA" id="ARBA00022967"/>
    </source>
</evidence>
<dbReference type="InterPro" id="IPR050086">
    <property type="entry name" value="MetN_ABC_transporter-like"/>
</dbReference>
<dbReference type="GO" id="GO:0005524">
    <property type="term" value="F:ATP binding"/>
    <property type="evidence" value="ECO:0007669"/>
    <property type="project" value="UniProtKB-KW"/>
</dbReference>
<dbReference type="InterPro" id="IPR027417">
    <property type="entry name" value="P-loop_NTPase"/>
</dbReference>
<keyword evidence="7" id="KW-0472">Membrane</keyword>
<evidence type="ECO:0000256" key="1">
    <source>
        <dbReference type="ARBA" id="ARBA00022448"/>
    </source>
</evidence>
<evidence type="ECO:0000256" key="6">
    <source>
        <dbReference type="ARBA" id="ARBA00022970"/>
    </source>
</evidence>
<reference evidence="9 10" key="1">
    <citation type="journal article" date="2015" name="Genome Announc.">
        <title>Expanding the biotechnology potential of lactobacilli through comparative genomics of 213 strains and associated genera.</title>
        <authorList>
            <person name="Sun Z."/>
            <person name="Harris H.M."/>
            <person name="McCann A."/>
            <person name="Guo C."/>
            <person name="Argimon S."/>
            <person name="Zhang W."/>
            <person name="Yang X."/>
            <person name="Jeffery I.B."/>
            <person name="Cooney J.C."/>
            <person name="Kagawa T.F."/>
            <person name="Liu W."/>
            <person name="Song Y."/>
            <person name="Salvetti E."/>
            <person name="Wrobel A."/>
            <person name="Rasinkangas P."/>
            <person name="Parkhill J."/>
            <person name="Rea M.C."/>
            <person name="O'Sullivan O."/>
            <person name="Ritari J."/>
            <person name="Douillard F.P."/>
            <person name="Paul Ross R."/>
            <person name="Yang R."/>
            <person name="Briner A.E."/>
            <person name="Felis G.E."/>
            <person name="de Vos W.M."/>
            <person name="Barrangou R."/>
            <person name="Klaenhammer T.R."/>
            <person name="Caufield P.W."/>
            <person name="Cui Y."/>
            <person name="Zhang H."/>
            <person name="O'Toole P.W."/>
        </authorList>
    </citation>
    <scope>NUCLEOTIDE SEQUENCE [LARGE SCALE GENOMIC DNA]</scope>
    <source>
        <strain evidence="9 10">DSM 19972</strain>
    </source>
</reference>
<proteinExistence type="predicted"/>
<dbReference type="SUPFAM" id="SSF52540">
    <property type="entry name" value="P-loop containing nucleoside triphosphate hydrolases"/>
    <property type="match status" value="1"/>
</dbReference>
<keyword evidence="1" id="KW-0813">Transport</keyword>
<evidence type="ECO:0000313" key="9">
    <source>
        <dbReference type="EMBL" id="KRL05944.1"/>
    </source>
</evidence>
<dbReference type="SUPFAM" id="SSF55021">
    <property type="entry name" value="ACT-like"/>
    <property type="match status" value="1"/>
</dbReference>
<dbReference type="GO" id="GO:0016887">
    <property type="term" value="F:ATP hydrolysis activity"/>
    <property type="evidence" value="ECO:0007669"/>
    <property type="project" value="InterPro"/>
</dbReference>
<dbReference type="SMART" id="SM00930">
    <property type="entry name" value="NIL"/>
    <property type="match status" value="1"/>
</dbReference>
<dbReference type="Gene3D" id="3.30.70.260">
    <property type="match status" value="1"/>
</dbReference>
<dbReference type="InterPro" id="IPR045865">
    <property type="entry name" value="ACT-like_dom_sf"/>
</dbReference>
<dbReference type="InterPro" id="IPR003439">
    <property type="entry name" value="ABC_transporter-like_ATP-bd"/>
</dbReference>
<keyword evidence="10" id="KW-1185">Reference proteome</keyword>
<dbReference type="InterPro" id="IPR017871">
    <property type="entry name" value="ABC_transporter-like_CS"/>
</dbReference>
<dbReference type="Proteomes" id="UP000051686">
    <property type="component" value="Unassembled WGS sequence"/>
</dbReference>
<dbReference type="Gene3D" id="3.40.50.300">
    <property type="entry name" value="P-loop containing nucleotide triphosphate hydrolases"/>
    <property type="match status" value="1"/>
</dbReference>
<feature type="domain" description="ABC transporter" evidence="8">
    <location>
        <begin position="6"/>
        <end position="253"/>
    </location>
</feature>
<keyword evidence="4 9" id="KW-0067">ATP-binding</keyword>
<dbReference type="InterPro" id="IPR003593">
    <property type="entry name" value="AAA+_ATPase"/>
</dbReference>
<evidence type="ECO:0000259" key="8">
    <source>
        <dbReference type="PROSITE" id="PS50893"/>
    </source>
</evidence>
<evidence type="ECO:0000256" key="2">
    <source>
        <dbReference type="ARBA" id="ARBA00022475"/>
    </source>
</evidence>
<name>A0A0R1MQ27_9LACO</name>
<dbReference type="InterPro" id="IPR018449">
    <property type="entry name" value="NIL_domain"/>
</dbReference>
<accession>A0A0R1MQ27</accession>
<evidence type="ECO:0000256" key="4">
    <source>
        <dbReference type="ARBA" id="ARBA00022840"/>
    </source>
</evidence>
<keyword evidence="3" id="KW-0547">Nucleotide-binding</keyword>
<dbReference type="EMBL" id="AZEH01000020">
    <property type="protein sequence ID" value="KRL05944.1"/>
    <property type="molecule type" value="Genomic_DNA"/>
</dbReference>
<dbReference type="PATRIC" id="fig|1423777.3.peg.730"/>
<organism evidence="9 10">
    <name type="scientific">Liquorilactobacillus oeni DSM 19972</name>
    <dbReference type="NCBI Taxonomy" id="1423777"/>
    <lineage>
        <taxon>Bacteria</taxon>
        <taxon>Bacillati</taxon>
        <taxon>Bacillota</taxon>
        <taxon>Bacilli</taxon>
        <taxon>Lactobacillales</taxon>
        <taxon>Lactobacillaceae</taxon>
        <taxon>Liquorilactobacillus</taxon>
    </lineage>
</organism>
<dbReference type="AlphaFoldDB" id="A0A0R1MQ27"/>
<sequence length="357" mass="39696">MSENIIELDNINVTFQQKDRKIEAVKNVSLHIKRGDIYGVVGYSGAGKSTLVRVVNLLQVPTAGKVKVNGDVFYSNEAGKETIIDNSKLREKRRKIGMIFQRFNLLSEQTALENVEFALKHSNLKEREINEKALNLLKLVGLENRAKSYPAQLSGGEQQRVAIARALANDPEILISDEATSALDPKNTIQILNLLKDLNTRLGLTVILITHEMDAVKRVAKHVAVMEQGQIIEKGTLHEIFTQPKKKLTKEFVGGSLEAIAALKTYHLAKLNENEKIVQLIFTGNLISEPITIKLYKEFNVEANIIYSNIEVLGATPVGTLFVIIKGAPEERKNAVVFLEEKGIVVHNVEEGELSND</sequence>
<keyword evidence="6" id="KW-0029">Amino-acid transport</keyword>